<feature type="compositionally biased region" description="Basic and acidic residues" evidence="1">
    <location>
        <begin position="43"/>
        <end position="54"/>
    </location>
</feature>
<evidence type="ECO:0000259" key="3">
    <source>
        <dbReference type="Pfam" id="PF23128"/>
    </source>
</evidence>
<feature type="chain" id="PRO_5023895007" description="C2CD5 C-terminal domain-containing protein" evidence="2">
    <location>
        <begin position="20"/>
        <end position="157"/>
    </location>
</feature>
<feature type="signal peptide" evidence="2">
    <location>
        <begin position="1"/>
        <end position="19"/>
    </location>
</feature>
<gene>
    <name evidence="4" type="ORF">EZS28_034160</name>
</gene>
<name>A0A5J4UJB6_9EUKA</name>
<reference evidence="4 5" key="1">
    <citation type="submission" date="2019-03" db="EMBL/GenBank/DDBJ databases">
        <title>Single cell metagenomics reveals metabolic interactions within the superorganism composed of flagellate Streblomastix strix and complex community of Bacteroidetes bacteria on its surface.</title>
        <authorList>
            <person name="Treitli S.C."/>
            <person name="Kolisko M."/>
            <person name="Husnik F."/>
            <person name="Keeling P."/>
            <person name="Hampl V."/>
        </authorList>
    </citation>
    <scope>NUCLEOTIDE SEQUENCE [LARGE SCALE GENOMIC DNA]</scope>
    <source>
        <strain evidence="4">ST1C</strain>
    </source>
</reference>
<sequence length="157" mass="17282">MLPTLNLLVLLLLKRISFSIPSPGTALSFVSSANPTSSPINEQKNDDQQQKEKSNVVVSPDINISGTRTELAGGYVNFILIREDENVKEGDEDSFMNKVVEEGLEQCKQVASAQRCNAVIGVQIDLVEVVRNASKKNIYIVLNVSGDIVNNQNKYMQ</sequence>
<feature type="region of interest" description="Disordered" evidence="1">
    <location>
        <begin position="31"/>
        <end position="55"/>
    </location>
</feature>
<dbReference type="AlphaFoldDB" id="A0A5J4UJB6"/>
<dbReference type="GO" id="GO:0065002">
    <property type="term" value="P:intracellular protein transmembrane transport"/>
    <property type="evidence" value="ECO:0007669"/>
    <property type="project" value="TreeGrafter"/>
</dbReference>
<proteinExistence type="predicted"/>
<accession>A0A5J4UJB6</accession>
<evidence type="ECO:0000256" key="1">
    <source>
        <dbReference type="SAM" id="MobiDB-lite"/>
    </source>
</evidence>
<dbReference type="GO" id="GO:0005544">
    <property type="term" value="F:calcium-dependent phospholipid binding"/>
    <property type="evidence" value="ECO:0007669"/>
    <property type="project" value="InterPro"/>
</dbReference>
<feature type="compositionally biased region" description="Polar residues" evidence="1">
    <location>
        <begin position="31"/>
        <end position="40"/>
    </location>
</feature>
<dbReference type="InterPro" id="IPR057815">
    <property type="entry name" value="C2CD5_C"/>
</dbReference>
<dbReference type="GO" id="GO:0005509">
    <property type="term" value="F:calcium ion binding"/>
    <property type="evidence" value="ECO:0007669"/>
    <property type="project" value="TreeGrafter"/>
</dbReference>
<dbReference type="Pfam" id="PF23128">
    <property type="entry name" value="YbjQ_4"/>
    <property type="match status" value="1"/>
</dbReference>
<comment type="caution">
    <text evidence="4">The sequence shown here is derived from an EMBL/GenBank/DDBJ whole genome shotgun (WGS) entry which is preliminary data.</text>
</comment>
<protein>
    <recommendedName>
        <fullName evidence="3">C2CD5 C-terminal domain-containing protein</fullName>
    </recommendedName>
</protein>
<dbReference type="GO" id="GO:0031340">
    <property type="term" value="P:positive regulation of vesicle fusion"/>
    <property type="evidence" value="ECO:0007669"/>
    <property type="project" value="TreeGrafter"/>
</dbReference>
<dbReference type="GO" id="GO:0005886">
    <property type="term" value="C:plasma membrane"/>
    <property type="evidence" value="ECO:0007669"/>
    <property type="project" value="TreeGrafter"/>
</dbReference>
<keyword evidence="2" id="KW-0732">Signal</keyword>
<dbReference type="EMBL" id="SNRW01015512">
    <property type="protein sequence ID" value="KAA6370313.1"/>
    <property type="molecule type" value="Genomic_DNA"/>
</dbReference>
<dbReference type="GO" id="GO:0090314">
    <property type="term" value="P:positive regulation of protein targeting to membrane"/>
    <property type="evidence" value="ECO:0007669"/>
    <property type="project" value="TreeGrafter"/>
</dbReference>
<dbReference type="InterPro" id="IPR038983">
    <property type="entry name" value="C2CD5"/>
</dbReference>
<dbReference type="Proteomes" id="UP000324800">
    <property type="component" value="Unassembled WGS sequence"/>
</dbReference>
<dbReference type="PANTHER" id="PTHR37412">
    <property type="entry name" value="C2 DOMAIN-CONTAINING PROTEIN 5"/>
    <property type="match status" value="1"/>
</dbReference>
<dbReference type="GO" id="GO:0072659">
    <property type="term" value="P:protein localization to plasma membrane"/>
    <property type="evidence" value="ECO:0007669"/>
    <property type="project" value="TreeGrafter"/>
</dbReference>
<evidence type="ECO:0000256" key="2">
    <source>
        <dbReference type="SAM" id="SignalP"/>
    </source>
</evidence>
<feature type="domain" description="C2CD5 C-terminal" evidence="3">
    <location>
        <begin position="62"/>
        <end position="150"/>
    </location>
</feature>
<organism evidence="4 5">
    <name type="scientific">Streblomastix strix</name>
    <dbReference type="NCBI Taxonomy" id="222440"/>
    <lineage>
        <taxon>Eukaryota</taxon>
        <taxon>Metamonada</taxon>
        <taxon>Preaxostyla</taxon>
        <taxon>Oxymonadida</taxon>
        <taxon>Streblomastigidae</taxon>
        <taxon>Streblomastix</taxon>
    </lineage>
</organism>
<evidence type="ECO:0000313" key="5">
    <source>
        <dbReference type="Proteomes" id="UP000324800"/>
    </source>
</evidence>
<dbReference type="GO" id="GO:0010828">
    <property type="term" value="P:positive regulation of D-glucose transmembrane transport"/>
    <property type="evidence" value="ECO:0007669"/>
    <property type="project" value="TreeGrafter"/>
</dbReference>
<dbReference type="PANTHER" id="PTHR37412:SF2">
    <property type="entry name" value="C2 DOMAIN-CONTAINING PROTEIN 5"/>
    <property type="match status" value="1"/>
</dbReference>
<evidence type="ECO:0000313" key="4">
    <source>
        <dbReference type="EMBL" id="KAA6370313.1"/>
    </source>
</evidence>